<feature type="domain" description="Plastocyanin-like" evidence="7">
    <location>
        <begin position="1"/>
        <end position="100"/>
    </location>
</feature>
<evidence type="ECO:0000313" key="9">
    <source>
        <dbReference type="Proteomes" id="UP000093000"/>
    </source>
</evidence>
<evidence type="ECO:0000259" key="5">
    <source>
        <dbReference type="Pfam" id="PF00394"/>
    </source>
</evidence>
<dbReference type="InterPro" id="IPR033138">
    <property type="entry name" value="Cu_oxidase_CS"/>
</dbReference>
<dbReference type="AlphaFoldDB" id="A0A1C7N9V5"/>
<dbReference type="InterPro" id="IPR045087">
    <property type="entry name" value="Cu-oxidase_fam"/>
</dbReference>
<comment type="caution">
    <text evidence="8">The sequence shown here is derived from an EMBL/GenBank/DDBJ whole genome shotgun (WGS) entry which is preliminary data.</text>
</comment>
<name>A0A1C7N9V5_9FUNG</name>
<protein>
    <submittedName>
        <fullName evidence="8">L-ascorbate oxidase</fullName>
    </submittedName>
</protein>
<dbReference type="SUPFAM" id="SSF49503">
    <property type="entry name" value="Cupredoxins"/>
    <property type="match status" value="3"/>
</dbReference>
<keyword evidence="4" id="KW-0186">Copper</keyword>
<dbReference type="Pfam" id="PF07732">
    <property type="entry name" value="Cu-oxidase_3"/>
    <property type="match status" value="1"/>
</dbReference>
<dbReference type="Pfam" id="PF07731">
    <property type="entry name" value="Cu-oxidase_2"/>
    <property type="match status" value="1"/>
</dbReference>
<dbReference type="OrthoDB" id="2121828at2759"/>
<dbReference type="InterPro" id="IPR011707">
    <property type="entry name" value="Cu-oxidase-like_N"/>
</dbReference>
<dbReference type="Proteomes" id="UP000093000">
    <property type="component" value="Unassembled WGS sequence"/>
</dbReference>
<feature type="domain" description="Plastocyanin-like" evidence="6">
    <location>
        <begin position="401"/>
        <end position="557"/>
    </location>
</feature>
<dbReference type="CDD" id="cd04205">
    <property type="entry name" value="CuRO_2_LCC_like"/>
    <property type="match status" value="1"/>
</dbReference>
<gene>
    <name evidence="8" type="primary">AAO_2</name>
    <name evidence="8" type="ORF">A0J61_06044</name>
</gene>
<accession>A0A1C7N9V5</accession>
<dbReference type="PANTHER" id="PTHR11709">
    <property type="entry name" value="MULTI-COPPER OXIDASE"/>
    <property type="match status" value="1"/>
</dbReference>
<dbReference type="GO" id="GO:0005507">
    <property type="term" value="F:copper ion binding"/>
    <property type="evidence" value="ECO:0007669"/>
    <property type="project" value="InterPro"/>
</dbReference>
<dbReference type="InterPro" id="IPR002355">
    <property type="entry name" value="Cu_oxidase_Cu_BS"/>
</dbReference>
<dbReference type="InParanoid" id="A0A1C7N9V5"/>
<dbReference type="CDD" id="cd04206">
    <property type="entry name" value="CuRO_1_LCC_like"/>
    <property type="match status" value="1"/>
</dbReference>
<evidence type="ECO:0000256" key="3">
    <source>
        <dbReference type="ARBA" id="ARBA00023002"/>
    </source>
</evidence>
<dbReference type="FunFam" id="2.60.40.420:FF:000045">
    <property type="entry name" value="Laccase 2"/>
    <property type="match status" value="1"/>
</dbReference>
<dbReference type="Pfam" id="PF00394">
    <property type="entry name" value="Cu-oxidase"/>
    <property type="match status" value="1"/>
</dbReference>
<comment type="similarity">
    <text evidence="1">Belongs to the multicopper oxidase family.</text>
</comment>
<proteinExistence type="inferred from homology"/>
<evidence type="ECO:0000256" key="4">
    <source>
        <dbReference type="ARBA" id="ARBA00023008"/>
    </source>
</evidence>
<evidence type="ECO:0000259" key="7">
    <source>
        <dbReference type="Pfam" id="PF07732"/>
    </source>
</evidence>
<dbReference type="PROSITE" id="PS00080">
    <property type="entry name" value="MULTICOPPER_OXIDASE2"/>
    <property type="match status" value="1"/>
</dbReference>
<dbReference type="InterPro" id="IPR011706">
    <property type="entry name" value="Cu-oxidase_C"/>
</dbReference>
<keyword evidence="3" id="KW-0560">Oxidoreductase</keyword>
<keyword evidence="2" id="KW-0479">Metal-binding</keyword>
<dbReference type="STRING" id="101091.A0A1C7N9V5"/>
<evidence type="ECO:0000259" key="6">
    <source>
        <dbReference type="Pfam" id="PF07731"/>
    </source>
</evidence>
<dbReference type="InterPro" id="IPR001117">
    <property type="entry name" value="Cu-oxidase_2nd"/>
</dbReference>
<dbReference type="GO" id="GO:0016491">
    <property type="term" value="F:oxidoreductase activity"/>
    <property type="evidence" value="ECO:0007669"/>
    <property type="project" value="UniProtKB-KW"/>
</dbReference>
<feature type="domain" description="Plastocyanin-like" evidence="5">
    <location>
        <begin position="142"/>
        <end position="294"/>
    </location>
</feature>
<dbReference type="EMBL" id="LUGH01000346">
    <property type="protein sequence ID" value="OBZ85905.1"/>
    <property type="molecule type" value="Genomic_DNA"/>
</dbReference>
<reference evidence="8 9" key="1">
    <citation type="submission" date="2016-03" db="EMBL/GenBank/DDBJ databases">
        <title>Choanephora cucurbitarum.</title>
        <authorList>
            <person name="Min B."/>
            <person name="Park H."/>
            <person name="Park J.-H."/>
            <person name="Shin H.-D."/>
            <person name="Choi I.-G."/>
        </authorList>
    </citation>
    <scope>NUCLEOTIDE SEQUENCE [LARGE SCALE GENOMIC DNA]</scope>
    <source>
        <strain evidence="8 9">KUS-F28377</strain>
    </source>
</reference>
<evidence type="ECO:0000313" key="8">
    <source>
        <dbReference type="EMBL" id="OBZ85905.1"/>
    </source>
</evidence>
<keyword evidence="9" id="KW-1185">Reference proteome</keyword>
<evidence type="ECO:0000256" key="2">
    <source>
        <dbReference type="ARBA" id="ARBA00022723"/>
    </source>
</evidence>
<dbReference type="PROSITE" id="PS00079">
    <property type="entry name" value="MULTICOPPER_OXIDASE1"/>
    <property type="match status" value="1"/>
</dbReference>
<organism evidence="8 9">
    <name type="scientific">Choanephora cucurbitarum</name>
    <dbReference type="NCBI Taxonomy" id="101091"/>
    <lineage>
        <taxon>Eukaryota</taxon>
        <taxon>Fungi</taxon>
        <taxon>Fungi incertae sedis</taxon>
        <taxon>Mucoromycota</taxon>
        <taxon>Mucoromycotina</taxon>
        <taxon>Mucoromycetes</taxon>
        <taxon>Mucorales</taxon>
        <taxon>Mucorineae</taxon>
        <taxon>Choanephoraceae</taxon>
        <taxon>Choanephoroideae</taxon>
        <taxon>Choanephora</taxon>
    </lineage>
</organism>
<dbReference type="InterPro" id="IPR008972">
    <property type="entry name" value="Cupredoxin"/>
</dbReference>
<evidence type="ECO:0000256" key="1">
    <source>
        <dbReference type="ARBA" id="ARBA00010609"/>
    </source>
</evidence>
<dbReference type="PANTHER" id="PTHR11709:SF394">
    <property type="entry name" value="FI03373P-RELATED"/>
    <property type="match status" value="1"/>
</dbReference>
<sequence length="568" mass="64016">MPGPLIAVNTGDVVRVLVRNQLTETPTNKRHLSMHFHGIRQYGSLDADGVPYLTQRPIAPGEEYLHEFRVINQAGTHFYHAHVGMQESTLFGPIIIYESEEANPENLSQNKNKTTTVKGQANLSSNQTLSKLTAGPYTYDEERLILLSEWWQRTQQDFEHYLVGPNYAGIPDAETILLNGRGIRDSNNILDFTCNGYETILVEPSKTYRLRVIGSTAFRTLGFSIADHVMTIIEVDGELTKPYNTTLLEVAPGQRFSVLLRTNQVPDSYGIQVVRRWSEEIKRPTNGLAVLRYVTNSTSTNKTIFTENDTSNVESRGTLQLITEPVKQPPALLPTFPGPEKEVPNWIWSDIEPLYGVDPVVYRSPSRTIKLRAVDKLQPDNGVRWYVNDVSFMEEGGDKKPILEQIMEDIRPNIDAANATLPNGYNPILGTYPVENFEIIDLVFQSTYEPGKPCRSHPWHTHGHSHYFIASGAGEYVEHIHGQIRNIKTPVARDITMVYPHIDPELTALSIKDNVTHVGCGWSKVRLIADNPGIWAVHCHNTAHMLMGMMVVLEESPELISKANFREE</sequence>
<dbReference type="Gene3D" id="2.60.40.420">
    <property type="entry name" value="Cupredoxins - blue copper proteins"/>
    <property type="match status" value="3"/>
</dbReference>